<dbReference type="EMBL" id="MDZA01000354">
    <property type="protein sequence ID" value="OGX87506.1"/>
    <property type="molecule type" value="Genomic_DNA"/>
</dbReference>
<organism evidence="1 2">
    <name type="scientific">Hymenobacter coccineus</name>
    <dbReference type="NCBI Taxonomy" id="1908235"/>
    <lineage>
        <taxon>Bacteria</taxon>
        <taxon>Pseudomonadati</taxon>
        <taxon>Bacteroidota</taxon>
        <taxon>Cytophagia</taxon>
        <taxon>Cytophagales</taxon>
        <taxon>Hymenobacteraceae</taxon>
        <taxon>Hymenobacter</taxon>
    </lineage>
</organism>
<keyword evidence="2" id="KW-1185">Reference proteome</keyword>
<proteinExistence type="predicted"/>
<evidence type="ECO:0000313" key="1">
    <source>
        <dbReference type="EMBL" id="OGX87506.1"/>
    </source>
</evidence>
<comment type="caution">
    <text evidence="1">The sequence shown here is derived from an EMBL/GenBank/DDBJ whole genome shotgun (WGS) entry which is preliminary data.</text>
</comment>
<dbReference type="Proteomes" id="UP000177506">
    <property type="component" value="Unassembled WGS sequence"/>
</dbReference>
<evidence type="ECO:0000313" key="2">
    <source>
        <dbReference type="Proteomes" id="UP000177506"/>
    </source>
</evidence>
<dbReference type="AlphaFoldDB" id="A0A1G1T9G5"/>
<protein>
    <submittedName>
        <fullName evidence="1">Uncharacterized protein</fullName>
    </submittedName>
</protein>
<accession>A0A1G1T9G5</accession>
<gene>
    <name evidence="1" type="ORF">BEN49_10580</name>
</gene>
<dbReference type="RefSeq" id="WP_070745619.1">
    <property type="nucleotide sequence ID" value="NZ_MDZA01000354.1"/>
</dbReference>
<name>A0A1G1T9G5_9BACT</name>
<sequence>MKAVLMVLAGAVAGLWGCRLGPPAAWATGAPARPIGPPAAAAPWPWPDSLDAVVAAPQFHRVLFENDRVRVLEVTVGPTSASRCTPTAGRA</sequence>
<reference evidence="1 2" key="1">
    <citation type="submission" date="2016-08" db="EMBL/GenBank/DDBJ databases">
        <title>Hymenobacter coccineus sp. nov., Hymenobacter lapidarius sp. nov. and Hymenobacter glacialis sp. nov., isolated from Antarctic soil.</title>
        <authorList>
            <person name="Sedlacek I."/>
            <person name="Kralova S."/>
            <person name="Kyrova K."/>
            <person name="Maslanova I."/>
            <person name="Stankova E."/>
            <person name="Vrbovska V."/>
            <person name="Nemec M."/>
            <person name="Bartak M."/>
            <person name="Svec P."/>
            <person name="Busse H.-J."/>
            <person name="Pantucek R."/>
        </authorList>
    </citation>
    <scope>NUCLEOTIDE SEQUENCE [LARGE SCALE GENOMIC DNA]</scope>
    <source>
        <strain evidence="1 2">CCM 8649</strain>
    </source>
</reference>